<keyword evidence="3" id="KW-0479">Metal-binding</keyword>
<evidence type="ECO:0000256" key="4">
    <source>
        <dbReference type="ARBA" id="ARBA00022801"/>
    </source>
</evidence>
<evidence type="ECO:0000256" key="8">
    <source>
        <dbReference type="ARBA" id="ARBA00023295"/>
    </source>
</evidence>
<evidence type="ECO:0000256" key="6">
    <source>
        <dbReference type="ARBA" id="ARBA00023211"/>
    </source>
</evidence>
<evidence type="ECO:0000256" key="3">
    <source>
        <dbReference type="ARBA" id="ARBA00022723"/>
    </source>
</evidence>
<dbReference type="SUPFAM" id="SSF51735">
    <property type="entry name" value="NAD(P)-binding Rossmann-fold domains"/>
    <property type="match status" value="1"/>
</dbReference>
<keyword evidence="8 9" id="KW-0326">Glycosidase</keyword>
<dbReference type="SUPFAM" id="SSF56327">
    <property type="entry name" value="LDH C-terminal domain-like"/>
    <property type="match status" value="1"/>
</dbReference>
<feature type="domain" description="Glycosyl hydrolase family 4 C-terminal" evidence="10">
    <location>
        <begin position="199"/>
        <end position="404"/>
    </location>
</feature>
<dbReference type="RefSeq" id="WP_370717146.1">
    <property type="nucleotide sequence ID" value="NZ_JBGGTQ010000001.1"/>
</dbReference>
<evidence type="ECO:0000256" key="5">
    <source>
        <dbReference type="ARBA" id="ARBA00023027"/>
    </source>
</evidence>
<evidence type="ECO:0000313" key="11">
    <source>
        <dbReference type="EMBL" id="MEZ0491117.1"/>
    </source>
</evidence>
<name>A0ABV4HXG6_9ACTN</name>
<comment type="caution">
    <text evidence="11">The sequence shown here is derived from an EMBL/GenBank/DDBJ whole genome shotgun (WGS) entry which is preliminary data.</text>
</comment>
<keyword evidence="6" id="KW-0464">Manganese</keyword>
<dbReference type="InterPro" id="IPR015955">
    <property type="entry name" value="Lactate_DH/Glyco_Ohase_4_C"/>
</dbReference>
<dbReference type="InterPro" id="IPR001088">
    <property type="entry name" value="Glyco_hydro_4"/>
</dbReference>
<dbReference type="InterPro" id="IPR053715">
    <property type="entry name" value="GH4_Enzyme_sf"/>
</dbReference>
<evidence type="ECO:0000259" key="10">
    <source>
        <dbReference type="Pfam" id="PF11975"/>
    </source>
</evidence>
<evidence type="ECO:0000256" key="7">
    <source>
        <dbReference type="ARBA" id="ARBA00023277"/>
    </source>
</evidence>
<dbReference type="EC" id="3.2.1.22" evidence="11"/>
<evidence type="ECO:0000256" key="2">
    <source>
        <dbReference type="ARBA" id="ARBA00010141"/>
    </source>
</evidence>
<dbReference type="NCBIfam" id="NF011657">
    <property type="entry name" value="PRK15076.1"/>
    <property type="match status" value="1"/>
</dbReference>
<dbReference type="Pfam" id="PF02056">
    <property type="entry name" value="Glyco_hydro_4"/>
    <property type="match status" value="1"/>
</dbReference>
<accession>A0ABV4HXG6</accession>
<dbReference type="Pfam" id="PF11975">
    <property type="entry name" value="Glyco_hydro_4C"/>
    <property type="match status" value="1"/>
</dbReference>
<evidence type="ECO:0000256" key="1">
    <source>
        <dbReference type="ARBA" id="ARBA00001936"/>
    </source>
</evidence>
<dbReference type="Gene3D" id="3.90.1820.10">
    <property type="entry name" value="AglA-like glucosidase"/>
    <property type="match status" value="1"/>
</dbReference>
<dbReference type="GO" id="GO:0004557">
    <property type="term" value="F:alpha-galactosidase activity"/>
    <property type="evidence" value="ECO:0007669"/>
    <property type="project" value="UniProtKB-EC"/>
</dbReference>
<evidence type="ECO:0000313" key="12">
    <source>
        <dbReference type="Proteomes" id="UP001566476"/>
    </source>
</evidence>
<dbReference type="InterPro" id="IPR036291">
    <property type="entry name" value="NAD(P)-bd_dom_sf"/>
</dbReference>
<dbReference type="InterPro" id="IPR022616">
    <property type="entry name" value="Glyco_hydro_4_C"/>
</dbReference>
<comment type="similarity">
    <text evidence="2 9">Belongs to the glycosyl hydrolase 4 family.</text>
</comment>
<keyword evidence="5 9" id="KW-0520">NAD</keyword>
<comment type="cofactor">
    <cofactor evidence="1">
        <name>Mn(2+)</name>
        <dbReference type="ChEBI" id="CHEBI:29035"/>
    </cofactor>
</comment>
<proteinExistence type="inferred from homology"/>
<reference evidence="11 12" key="1">
    <citation type="submission" date="2024-07" db="EMBL/GenBank/DDBJ databases">
        <authorList>
            <person name="Thanompreechachai J."/>
            <person name="Duangmal K."/>
        </authorList>
    </citation>
    <scope>NUCLEOTIDE SEQUENCE [LARGE SCALE GENOMIC DNA]</scope>
    <source>
        <strain evidence="11 12">TBRC 1896</strain>
    </source>
</reference>
<protein>
    <submittedName>
        <fullName evidence="11">Alpha-galactosidase</fullName>
        <ecNumber evidence="11">3.2.1.22</ecNumber>
    </submittedName>
</protein>
<sequence length="442" mass="48464">MTRVTFVGAGSVVFTRQLVADLVRFDDLGPLDLVLLDVDERRLRVADGTARQVVERLGGNRRTGVSITSTTERRRALADADVVVDMVQVGGIEATRRDLEIPARYGLRQTIGDTTGVGGVFRALRTFPFLSALAADVRDVAPGAVLLNYTNPMAMNVWWLDVVAPELTTLGLCHSVYWTAHDLAELVGVPVERTRFRAAGVNHQSWLLEWTHEGRDLYPVLRERIAADPGLGRRVRVEVFRRIGYYPTETSEHSSEYLPWFLRSDEQVERFRLQPLEYLGVSEANVQEFLTAERVLAAGGALELEDGATEYAPQVIHSLVTGTSREIHANVVNRGLVDNLPAGCVVEVPTLVGADGVRPVPMGSLPVQAAAVNRPYVSVAELTVEAARTGDPRLLRQAVLVDPNASSTLTPEQIWSMCDELVLAHGDLLPEALRETLPADAL</sequence>
<dbReference type="PRINTS" id="PR00732">
    <property type="entry name" value="GLHYDRLASE4"/>
</dbReference>
<evidence type="ECO:0000256" key="9">
    <source>
        <dbReference type="RuleBase" id="RU361152"/>
    </source>
</evidence>
<organism evidence="11 12">
    <name type="scientific">Kineococcus mangrovi</name>
    <dbReference type="NCBI Taxonomy" id="1660183"/>
    <lineage>
        <taxon>Bacteria</taxon>
        <taxon>Bacillati</taxon>
        <taxon>Actinomycetota</taxon>
        <taxon>Actinomycetes</taxon>
        <taxon>Kineosporiales</taxon>
        <taxon>Kineosporiaceae</taxon>
        <taxon>Kineococcus</taxon>
    </lineage>
</organism>
<keyword evidence="12" id="KW-1185">Reference proteome</keyword>
<dbReference type="PANTHER" id="PTHR32092">
    <property type="entry name" value="6-PHOSPHO-BETA-GLUCOSIDASE-RELATED"/>
    <property type="match status" value="1"/>
</dbReference>
<dbReference type="EMBL" id="JBGGTQ010000001">
    <property type="protein sequence ID" value="MEZ0491117.1"/>
    <property type="molecule type" value="Genomic_DNA"/>
</dbReference>
<dbReference type="Proteomes" id="UP001566476">
    <property type="component" value="Unassembled WGS sequence"/>
</dbReference>
<gene>
    <name evidence="11" type="primary">melA</name>
    <name evidence="11" type="ORF">AB2L28_02555</name>
</gene>
<comment type="cofactor">
    <cofactor evidence="9">
        <name>NAD(+)</name>
        <dbReference type="ChEBI" id="CHEBI:57540"/>
    </cofactor>
    <text evidence="9">Binds 1 NAD(+) per subunit.</text>
</comment>
<dbReference type="PANTHER" id="PTHR32092:SF6">
    <property type="entry name" value="ALPHA-GALACTOSIDASE"/>
    <property type="match status" value="1"/>
</dbReference>
<keyword evidence="4 9" id="KW-0378">Hydrolase</keyword>
<keyword evidence="7" id="KW-0119">Carbohydrate metabolism</keyword>